<proteinExistence type="predicted"/>
<evidence type="ECO:0000313" key="2">
    <source>
        <dbReference type="EMBL" id="GIE16861.1"/>
    </source>
</evidence>
<dbReference type="Proteomes" id="UP000598174">
    <property type="component" value="Unassembled WGS sequence"/>
</dbReference>
<organism evidence="2 3">
    <name type="scientific">Paractinoplanes ferrugineus</name>
    <dbReference type="NCBI Taxonomy" id="113564"/>
    <lineage>
        <taxon>Bacteria</taxon>
        <taxon>Bacillati</taxon>
        <taxon>Actinomycetota</taxon>
        <taxon>Actinomycetes</taxon>
        <taxon>Micromonosporales</taxon>
        <taxon>Micromonosporaceae</taxon>
        <taxon>Paractinoplanes</taxon>
    </lineage>
</organism>
<keyword evidence="3" id="KW-1185">Reference proteome</keyword>
<accession>A0A919MEG8</accession>
<dbReference type="RefSeq" id="WP_203823185.1">
    <property type="nucleotide sequence ID" value="NZ_BAAABP010000005.1"/>
</dbReference>
<comment type="caution">
    <text evidence="2">The sequence shown here is derived from an EMBL/GenBank/DDBJ whole genome shotgun (WGS) entry which is preliminary data.</text>
</comment>
<dbReference type="EMBL" id="BOMM01000104">
    <property type="protein sequence ID" value="GIE16861.1"/>
    <property type="molecule type" value="Genomic_DNA"/>
</dbReference>
<name>A0A919MEG8_9ACTN</name>
<dbReference type="AlphaFoldDB" id="A0A919MEG8"/>
<evidence type="ECO:0000256" key="1">
    <source>
        <dbReference type="SAM" id="MobiDB-lite"/>
    </source>
</evidence>
<reference evidence="2" key="1">
    <citation type="submission" date="2021-01" db="EMBL/GenBank/DDBJ databases">
        <title>Whole genome shotgun sequence of Actinoplanes ferrugineus NBRC 15555.</title>
        <authorList>
            <person name="Komaki H."/>
            <person name="Tamura T."/>
        </authorList>
    </citation>
    <scope>NUCLEOTIDE SEQUENCE</scope>
    <source>
        <strain evidence="2">NBRC 15555</strain>
    </source>
</reference>
<protein>
    <submittedName>
        <fullName evidence="2">Uncharacterized protein</fullName>
    </submittedName>
</protein>
<feature type="region of interest" description="Disordered" evidence="1">
    <location>
        <begin position="1"/>
        <end position="27"/>
    </location>
</feature>
<sequence>MTASRVHEPCGQPMRASSFGKSAPTPAHRLQPIWACDPCASWEPAEGWQGPLPDGWDGERWKS</sequence>
<feature type="region of interest" description="Disordered" evidence="1">
    <location>
        <begin position="44"/>
        <end position="63"/>
    </location>
</feature>
<gene>
    <name evidence="2" type="ORF">Afe05nite_87010</name>
</gene>
<evidence type="ECO:0000313" key="3">
    <source>
        <dbReference type="Proteomes" id="UP000598174"/>
    </source>
</evidence>